<accession>A0ABX8VIA2</accession>
<reference evidence="1 2" key="1">
    <citation type="submission" date="2021-07" db="EMBL/GenBank/DDBJ databases">
        <title>Whole genome sequencing of non-tuberculosis mycobacteria type-strains.</title>
        <authorList>
            <person name="Igarashi Y."/>
            <person name="Osugi A."/>
            <person name="Mitarai S."/>
        </authorList>
    </citation>
    <scope>NUCLEOTIDE SEQUENCE [LARGE SCALE GENOMIC DNA]</scope>
    <source>
        <strain evidence="1 2">JCM 16370</strain>
    </source>
</reference>
<gene>
    <name evidence="1" type="ORF">K0O64_20740</name>
</gene>
<dbReference type="Proteomes" id="UP000825367">
    <property type="component" value="Chromosome"/>
</dbReference>
<keyword evidence="2" id="KW-1185">Reference proteome</keyword>
<evidence type="ECO:0000313" key="1">
    <source>
        <dbReference type="EMBL" id="QYL15515.1"/>
    </source>
</evidence>
<name>A0ABX8VIA2_9MYCO</name>
<organism evidence="1 2">
    <name type="scientific">Mycolicibacterium pallens</name>
    <dbReference type="NCBI Taxonomy" id="370524"/>
    <lineage>
        <taxon>Bacteria</taxon>
        <taxon>Bacillati</taxon>
        <taxon>Actinomycetota</taxon>
        <taxon>Actinomycetes</taxon>
        <taxon>Mycobacteriales</taxon>
        <taxon>Mycobacteriaceae</taxon>
        <taxon>Mycolicibacterium</taxon>
    </lineage>
</organism>
<dbReference type="RefSeq" id="WP_220045727.1">
    <property type="nucleotide sequence ID" value="NZ_BAAAVX010000008.1"/>
</dbReference>
<evidence type="ECO:0000313" key="2">
    <source>
        <dbReference type="Proteomes" id="UP000825367"/>
    </source>
</evidence>
<protein>
    <submittedName>
        <fullName evidence="1">Uncharacterized protein</fullName>
    </submittedName>
</protein>
<sequence>MSAACRVLGHRIAFVADGPVLRWSCERDCGTAGHKTYTSAADADRYATAFNRRDSDAIGKRAPLIGLLPLRLWRMLRRN</sequence>
<dbReference type="EMBL" id="CP080333">
    <property type="protein sequence ID" value="QYL15515.1"/>
    <property type="molecule type" value="Genomic_DNA"/>
</dbReference>
<proteinExistence type="predicted"/>